<evidence type="ECO:0000313" key="3">
    <source>
        <dbReference type="Proteomes" id="UP000447876"/>
    </source>
</evidence>
<name>A0A7X3CMM9_9BACL</name>
<protein>
    <submittedName>
        <fullName evidence="2">Uncharacterized protein</fullName>
    </submittedName>
</protein>
<evidence type="ECO:0000313" key="2">
    <source>
        <dbReference type="EMBL" id="MUG44130.1"/>
    </source>
</evidence>
<dbReference type="EMBL" id="WNZW01000001">
    <property type="protein sequence ID" value="MUG44130.1"/>
    <property type="molecule type" value="Genomic_DNA"/>
</dbReference>
<evidence type="ECO:0000256" key="1">
    <source>
        <dbReference type="SAM" id="Phobius"/>
    </source>
</evidence>
<accession>A0A7X3CMM9</accession>
<proteinExistence type="predicted"/>
<organism evidence="2 3">
    <name type="scientific">Paenibacillus woosongensis</name>
    <dbReference type="NCBI Taxonomy" id="307580"/>
    <lineage>
        <taxon>Bacteria</taxon>
        <taxon>Bacillati</taxon>
        <taxon>Bacillota</taxon>
        <taxon>Bacilli</taxon>
        <taxon>Bacillales</taxon>
        <taxon>Paenibacillaceae</taxon>
        <taxon>Paenibacillus</taxon>
    </lineage>
</organism>
<dbReference type="OrthoDB" id="9889315at2"/>
<dbReference type="RefSeq" id="WP_155609541.1">
    <property type="nucleotide sequence ID" value="NZ_WNZW01000001.1"/>
</dbReference>
<feature type="transmembrane region" description="Helical" evidence="1">
    <location>
        <begin position="26"/>
        <end position="50"/>
    </location>
</feature>
<keyword evidence="1" id="KW-1133">Transmembrane helix</keyword>
<dbReference type="AlphaFoldDB" id="A0A7X3CMM9"/>
<gene>
    <name evidence="2" type="ORF">GNP95_03820</name>
</gene>
<keyword evidence="1" id="KW-0472">Membrane</keyword>
<dbReference type="Proteomes" id="UP000447876">
    <property type="component" value="Unassembled WGS sequence"/>
</dbReference>
<sequence>MESSVNLFREACHKGWSFGKQLLRTIFIVIMILFGMLSLLQIAFALILWLDSIGT</sequence>
<comment type="caution">
    <text evidence="2">The sequence shown here is derived from an EMBL/GenBank/DDBJ whole genome shotgun (WGS) entry which is preliminary data.</text>
</comment>
<reference evidence="2 3" key="1">
    <citation type="submission" date="2019-11" db="EMBL/GenBank/DDBJ databases">
        <title>Draft genome sequences of five Paenibacillus species of dairy origin.</title>
        <authorList>
            <person name="Olajide A.M."/>
            <person name="Chen S."/>
            <person name="Lapointe G."/>
        </authorList>
    </citation>
    <scope>NUCLEOTIDE SEQUENCE [LARGE SCALE GENOMIC DNA]</scope>
    <source>
        <strain evidence="2 3">12CR55</strain>
    </source>
</reference>
<keyword evidence="1" id="KW-0812">Transmembrane</keyword>